<dbReference type="Proteomes" id="UP001150238">
    <property type="component" value="Unassembled WGS sequence"/>
</dbReference>
<gene>
    <name evidence="2" type="ORF">C8J55DRAFT_551797</name>
</gene>
<dbReference type="EMBL" id="JANVFS010000037">
    <property type="protein sequence ID" value="KAJ4468578.1"/>
    <property type="molecule type" value="Genomic_DNA"/>
</dbReference>
<sequence length="117" mass="13692">MRLKGQRAERSRKDPTPEIHSLLTQTPKDVPIDFFDPNYFNNFLSVKERAHYAHNGVALPLEEHCINTRIDLWKNLPEDKFMQVYGNAVLAQYKIPTQEELDQLDEYELNESDSDEA</sequence>
<evidence type="ECO:0000313" key="2">
    <source>
        <dbReference type="EMBL" id="KAJ4468578.1"/>
    </source>
</evidence>
<accession>A0A9W8ZWX8</accession>
<feature type="region of interest" description="Disordered" evidence="1">
    <location>
        <begin position="1"/>
        <end position="23"/>
    </location>
</feature>
<reference evidence="2" key="2">
    <citation type="journal article" date="2023" name="Proc. Natl. Acad. Sci. U.S.A.">
        <title>A global phylogenomic analysis of the shiitake genus Lentinula.</title>
        <authorList>
            <person name="Sierra-Patev S."/>
            <person name="Min B."/>
            <person name="Naranjo-Ortiz M."/>
            <person name="Looney B."/>
            <person name="Konkel Z."/>
            <person name="Slot J.C."/>
            <person name="Sakamoto Y."/>
            <person name="Steenwyk J.L."/>
            <person name="Rokas A."/>
            <person name="Carro J."/>
            <person name="Camarero S."/>
            <person name="Ferreira P."/>
            <person name="Molpeceres G."/>
            <person name="Ruiz-Duenas F.J."/>
            <person name="Serrano A."/>
            <person name="Henrissat B."/>
            <person name="Drula E."/>
            <person name="Hughes K.W."/>
            <person name="Mata J.L."/>
            <person name="Ishikawa N.K."/>
            <person name="Vargas-Isla R."/>
            <person name="Ushijima S."/>
            <person name="Smith C.A."/>
            <person name="Donoghue J."/>
            <person name="Ahrendt S."/>
            <person name="Andreopoulos W."/>
            <person name="He G."/>
            <person name="LaButti K."/>
            <person name="Lipzen A."/>
            <person name="Ng V."/>
            <person name="Riley R."/>
            <person name="Sandor L."/>
            <person name="Barry K."/>
            <person name="Martinez A.T."/>
            <person name="Xiao Y."/>
            <person name="Gibbons J.G."/>
            <person name="Terashima K."/>
            <person name="Grigoriev I.V."/>
            <person name="Hibbett D."/>
        </authorList>
    </citation>
    <scope>NUCLEOTIDE SEQUENCE</scope>
    <source>
        <strain evidence="2">Sp2 HRB7682 ss15</strain>
    </source>
</reference>
<name>A0A9W8ZWX8_9AGAR</name>
<evidence type="ECO:0000256" key="1">
    <source>
        <dbReference type="SAM" id="MobiDB-lite"/>
    </source>
</evidence>
<protein>
    <submittedName>
        <fullName evidence="2">Uncharacterized protein</fullName>
    </submittedName>
</protein>
<evidence type="ECO:0000313" key="3">
    <source>
        <dbReference type="Proteomes" id="UP001150238"/>
    </source>
</evidence>
<reference evidence="2" key="1">
    <citation type="submission" date="2022-08" db="EMBL/GenBank/DDBJ databases">
        <authorList>
            <consortium name="DOE Joint Genome Institute"/>
            <person name="Min B."/>
            <person name="Riley R."/>
            <person name="Sierra-Patev S."/>
            <person name="Naranjo-Ortiz M."/>
            <person name="Looney B."/>
            <person name="Konkel Z."/>
            <person name="Slot J.C."/>
            <person name="Sakamoto Y."/>
            <person name="Steenwyk J.L."/>
            <person name="Rokas A."/>
            <person name="Carro J."/>
            <person name="Camarero S."/>
            <person name="Ferreira P."/>
            <person name="Molpeceres G."/>
            <person name="Ruiz-Duenas F.J."/>
            <person name="Serrano A."/>
            <person name="Henrissat B."/>
            <person name="Drula E."/>
            <person name="Hughes K.W."/>
            <person name="Mata J.L."/>
            <person name="Ishikawa N.K."/>
            <person name="Vargas-Isla R."/>
            <person name="Ushijima S."/>
            <person name="Smith C.A."/>
            <person name="Ahrendt S."/>
            <person name="Andreopoulos W."/>
            <person name="He G."/>
            <person name="Labutti K."/>
            <person name="Lipzen A."/>
            <person name="Ng V."/>
            <person name="Sandor L."/>
            <person name="Barry K."/>
            <person name="Martinez A.T."/>
            <person name="Xiao Y."/>
            <person name="Gibbons J.G."/>
            <person name="Terashima K."/>
            <person name="Hibbett D.S."/>
            <person name="Grigoriev I.V."/>
        </authorList>
    </citation>
    <scope>NUCLEOTIDE SEQUENCE</scope>
    <source>
        <strain evidence="2">Sp2 HRB7682 ss15</strain>
    </source>
</reference>
<proteinExistence type="predicted"/>
<organism evidence="2 3">
    <name type="scientific">Lentinula lateritia</name>
    <dbReference type="NCBI Taxonomy" id="40482"/>
    <lineage>
        <taxon>Eukaryota</taxon>
        <taxon>Fungi</taxon>
        <taxon>Dikarya</taxon>
        <taxon>Basidiomycota</taxon>
        <taxon>Agaricomycotina</taxon>
        <taxon>Agaricomycetes</taxon>
        <taxon>Agaricomycetidae</taxon>
        <taxon>Agaricales</taxon>
        <taxon>Marasmiineae</taxon>
        <taxon>Omphalotaceae</taxon>
        <taxon>Lentinula</taxon>
    </lineage>
</organism>
<dbReference type="AlphaFoldDB" id="A0A9W8ZWX8"/>
<comment type="caution">
    <text evidence="2">The sequence shown here is derived from an EMBL/GenBank/DDBJ whole genome shotgun (WGS) entry which is preliminary data.</text>
</comment>
<feature type="compositionally biased region" description="Basic and acidic residues" evidence="1">
    <location>
        <begin position="1"/>
        <end position="17"/>
    </location>
</feature>